<feature type="compositionally biased region" description="Polar residues" evidence="1">
    <location>
        <begin position="18"/>
        <end position="34"/>
    </location>
</feature>
<sequence>MGMKICDGCRIKLTKVLKNSASPEAGPSSANESPNFKADSDASLDALNQSLELLGESPIKRKRLTSQKLEKVKVVIEKRLSEDLRKRDNPSSKNVGDKHDCEIIKQLKEKFAHTSKRSEKMLLLSCLPLSWTRSKIEQEFGVSQYMARAVKKMVKEKGILSTPNPKPGKTVSSDTVTLVTEFYMRDDISRMMPGKKDCVVIKKEGSKEYAQKKLLLANLKEIYAQFKSEYPHVKIGFTKFYELKPRNCIFAGKSGTHTVCVCTVHQNVKLMITGSKINQFIVNENHKPVFPDYHACLSKIICNPPNVDCFFDSCPTCPRIEGLKQNLMEKFDEFFIDSVTYKKWVSVDRCNMETIIKPIDEFLDEFTQDLLKLKTHSFISNMQKEFYNETKTNLKFGEALITCDFAENYSFVLQDEVQSYHWTTSQATLHPFVIYYRNEEGELKHLNYVFISDCLIHNTIAFHLFLQQLIAELKEKIINLSKIYYFSDGCAAQYKNKKNFINLCYHQEEFGVKAEWHFFATSHGKSACDGLGGTVKRLATKASLQRPYQDQIMTPEQLFQFAQENIAGITFRFCTTADYETHAMYLEKRFAETLTIPGTQKVHSVIPVSKSKIMTKSFSLSLEQKTQELLRCSEITNSELMSLQSGFVTVEYDKLWWLACIIGHNEESDELKISFLHPNGPASSFYYPTPRADILVVERNAVLKRVQPLTSTGRTYTLTKDEMLGSSKILEKRN</sequence>
<evidence type="ECO:0000313" key="3">
    <source>
        <dbReference type="Proteomes" id="UP001154078"/>
    </source>
</evidence>
<dbReference type="AlphaFoldDB" id="A0A9P0ARF2"/>
<evidence type="ECO:0008006" key="4">
    <source>
        <dbReference type="Google" id="ProtNLM"/>
    </source>
</evidence>
<feature type="region of interest" description="Disordered" evidence="1">
    <location>
        <begin position="18"/>
        <end position="41"/>
    </location>
</feature>
<keyword evidence="3" id="KW-1185">Reference proteome</keyword>
<accession>A0A9P0ARF2</accession>
<dbReference type="PANTHER" id="PTHR46601:SF1">
    <property type="entry name" value="ADF-H DOMAIN-CONTAINING PROTEIN"/>
    <property type="match status" value="1"/>
</dbReference>
<name>A0A9P0ARF2_BRAAE</name>
<reference evidence="2" key="1">
    <citation type="submission" date="2021-12" db="EMBL/GenBank/DDBJ databases">
        <authorList>
            <person name="King R."/>
        </authorList>
    </citation>
    <scope>NUCLEOTIDE SEQUENCE</scope>
</reference>
<dbReference type="EMBL" id="OV121132">
    <property type="protein sequence ID" value="CAH0546678.1"/>
    <property type="molecule type" value="Genomic_DNA"/>
</dbReference>
<dbReference type="PANTHER" id="PTHR46601">
    <property type="entry name" value="ULP_PROTEASE DOMAIN-CONTAINING PROTEIN"/>
    <property type="match status" value="1"/>
</dbReference>
<proteinExistence type="predicted"/>
<dbReference type="OrthoDB" id="7700504at2759"/>
<protein>
    <recommendedName>
        <fullName evidence="4">Cc8L18.2-like protein</fullName>
    </recommendedName>
</protein>
<evidence type="ECO:0000256" key="1">
    <source>
        <dbReference type="SAM" id="MobiDB-lite"/>
    </source>
</evidence>
<organism evidence="2 3">
    <name type="scientific">Brassicogethes aeneus</name>
    <name type="common">Rape pollen beetle</name>
    <name type="synonym">Meligethes aeneus</name>
    <dbReference type="NCBI Taxonomy" id="1431903"/>
    <lineage>
        <taxon>Eukaryota</taxon>
        <taxon>Metazoa</taxon>
        <taxon>Ecdysozoa</taxon>
        <taxon>Arthropoda</taxon>
        <taxon>Hexapoda</taxon>
        <taxon>Insecta</taxon>
        <taxon>Pterygota</taxon>
        <taxon>Neoptera</taxon>
        <taxon>Endopterygota</taxon>
        <taxon>Coleoptera</taxon>
        <taxon>Polyphaga</taxon>
        <taxon>Cucujiformia</taxon>
        <taxon>Nitidulidae</taxon>
        <taxon>Meligethinae</taxon>
        <taxon>Brassicogethes</taxon>
    </lineage>
</organism>
<dbReference type="Proteomes" id="UP001154078">
    <property type="component" value="Chromosome 1"/>
</dbReference>
<evidence type="ECO:0000313" key="2">
    <source>
        <dbReference type="EMBL" id="CAH0546678.1"/>
    </source>
</evidence>
<gene>
    <name evidence="2" type="ORF">MELIAE_LOCUS791</name>
</gene>